<accession>G6AVG6</accession>
<proteinExistence type="predicted"/>
<protein>
    <submittedName>
        <fullName evidence="1">Uncharacterized protein</fullName>
    </submittedName>
</protein>
<dbReference type="Proteomes" id="UP000004407">
    <property type="component" value="Unassembled WGS sequence"/>
</dbReference>
<dbReference type="EMBL" id="AFZZ01000056">
    <property type="protein sequence ID" value="EHJ41593.1"/>
    <property type="molecule type" value="Genomic_DNA"/>
</dbReference>
<dbReference type="AlphaFoldDB" id="G6AVG6"/>
<organism evidence="1 2">
    <name type="scientific">Leyella stercorea DSM 18206</name>
    <dbReference type="NCBI Taxonomy" id="1002367"/>
    <lineage>
        <taxon>Bacteria</taxon>
        <taxon>Pseudomonadati</taxon>
        <taxon>Bacteroidota</taxon>
        <taxon>Bacteroidia</taxon>
        <taxon>Bacteroidales</taxon>
        <taxon>Prevotellaceae</taxon>
        <taxon>Leyella</taxon>
    </lineage>
</organism>
<sequence length="44" mass="5342">MFRISNKNKRTIVFITYTKQKWYQNQTKIVAWSLPNIGHRTQSD</sequence>
<gene>
    <name evidence="1" type="ORF">HMPREF0673_00601</name>
</gene>
<name>G6AVG6_9BACT</name>
<evidence type="ECO:0000313" key="1">
    <source>
        <dbReference type="EMBL" id="EHJ41593.1"/>
    </source>
</evidence>
<evidence type="ECO:0000313" key="2">
    <source>
        <dbReference type="Proteomes" id="UP000004407"/>
    </source>
</evidence>
<dbReference type="HOGENOM" id="CLU_3220313_0_0_10"/>
<reference evidence="1 2" key="1">
    <citation type="submission" date="2011-08" db="EMBL/GenBank/DDBJ databases">
        <authorList>
            <person name="Weinstock G."/>
            <person name="Sodergren E."/>
            <person name="Clifton S."/>
            <person name="Fulton L."/>
            <person name="Fulton B."/>
            <person name="Courtney L."/>
            <person name="Fronick C."/>
            <person name="Harrison M."/>
            <person name="Strong C."/>
            <person name="Farmer C."/>
            <person name="Delahaunty K."/>
            <person name="Markovic C."/>
            <person name="Hall O."/>
            <person name="Minx P."/>
            <person name="Tomlinson C."/>
            <person name="Mitreva M."/>
            <person name="Hou S."/>
            <person name="Chen J."/>
            <person name="Wollam A."/>
            <person name="Pepin K.H."/>
            <person name="Johnson M."/>
            <person name="Bhonagiri V."/>
            <person name="Zhang X."/>
            <person name="Suruliraj S."/>
            <person name="Warren W."/>
            <person name="Chinwalla A."/>
            <person name="Mardis E.R."/>
            <person name="Wilson R.K."/>
        </authorList>
    </citation>
    <scope>NUCLEOTIDE SEQUENCE [LARGE SCALE GENOMIC DNA]</scope>
    <source>
        <strain evidence="1 2">DSM 18206</strain>
    </source>
</reference>
<comment type="caution">
    <text evidence="1">The sequence shown here is derived from an EMBL/GenBank/DDBJ whole genome shotgun (WGS) entry which is preliminary data.</text>
</comment>